<dbReference type="AlphaFoldDB" id="A0A1H0KZK6"/>
<dbReference type="EMBL" id="FNJN01000001">
    <property type="protein sequence ID" value="SDO61160.1"/>
    <property type="molecule type" value="Genomic_DNA"/>
</dbReference>
<dbReference type="Proteomes" id="UP000186456">
    <property type="component" value="Unassembled WGS sequence"/>
</dbReference>
<organism evidence="1 2">
    <name type="scientific">Microbacterium testaceum (strain StLB037)</name>
    <dbReference type="NCBI Taxonomy" id="979556"/>
    <lineage>
        <taxon>Bacteria</taxon>
        <taxon>Bacillati</taxon>
        <taxon>Actinomycetota</taxon>
        <taxon>Actinomycetes</taxon>
        <taxon>Micrococcales</taxon>
        <taxon>Microbacteriaceae</taxon>
        <taxon>Microbacterium</taxon>
    </lineage>
</organism>
<gene>
    <name evidence="1" type="ORF">SAMN04487788_0265</name>
</gene>
<evidence type="ECO:0000313" key="2">
    <source>
        <dbReference type="Proteomes" id="UP000186456"/>
    </source>
</evidence>
<dbReference type="RefSeq" id="WP_074694157.1">
    <property type="nucleotide sequence ID" value="NZ_FNJN01000001.1"/>
</dbReference>
<dbReference type="Pfam" id="PF20242">
    <property type="entry name" value="Emfourin"/>
    <property type="match status" value="1"/>
</dbReference>
<evidence type="ECO:0008006" key="3">
    <source>
        <dbReference type="Google" id="ProtNLM"/>
    </source>
</evidence>
<evidence type="ECO:0000313" key="1">
    <source>
        <dbReference type="EMBL" id="SDO61160.1"/>
    </source>
</evidence>
<name>A0A1H0KZK6_MICTS</name>
<protein>
    <recommendedName>
        <fullName evidence="3">FOG: TPR repeat, SEL1 subfamily</fullName>
    </recommendedName>
</protein>
<proteinExistence type="predicted"/>
<dbReference type="InterPro" id="IPR049457">
    <property type="entry name" value="Emfourin"/>
</dbReference>
<accession>A0A1H0KZK6</accession>
<sequence length="112" mass="12532">MPQPDTENDAESAGRFVVIVVRSGGLAGLSKQWRAEPDPDGLPRWQQLVESCPWDDAPAASRGADRYQWRIEVHHGDTAVHQARLDDGQVEGPWRTLVDEVRQAAPSRPVRR</sequence>
<reference evidence="1 2" key="1">
    <citation type="submission" date="2016-10" db="EMBL/GenBank/DDBJ databases">
        <authorList>
            <person name="de Groot N.N."/>
        </authorList>
    </citation>
    <scope>NUCLEOTIDE SEQUENCE [LARGE SCALE GENOMIC DNA]</scope>
    <source>
        <strain evidence="1 2">StLB037</strain>
    </source>
</reference>